<comment type="caution">
    <text evidence="7">The sequence shown here is derived from an EMBL/GenBank/DDBJ whole genome shotgun (WGS) entry which is preliminary data.</text>
</comment>
<evidence type="ECO:0000313" key="8">
    <source>
        <dbReference type="Proteomes" id="UP000550260"/>
    </source>
</evidence>
<dbReference type="InterPro" id="IPR050819">
    <property type="entry name" value="Tripeptidyl-peptidase_I"/>
</dbReference>
<dbReference type="GO" id="GO:0008240">
    <property type="term" value="F:tripeptidyl-peptidase activity"/>
    <property type="evidence" value="ECO:0007669"/>
    <property type="project" value="TreeGrafter"/>
</dbReference>
<evidence type="ECO:0000256" key="4">
    <source>
        <dbReference type="PROSITE-ProRule" id="PRU01240"/>
    </source>
</evidence>
<dbReference type="InterPro" id="IPR023828">
    <property type="entry name" value="Peptidase_S8_Ser-AS"/>
</dbReference>
<keyword evidence="3" id="KW-0720">Serine protease</keyword>
<dbReference type="PANTHER" id="PTHR14218:SF15">
    <property type="entry name" value="TRIPEPTIDYL-PEPTIDASE 1"/>
    <property type="match status" value="1"/>
</dbReference>
<keyword evidence="5" id="KW-0732">Signal</keyword>
<dbReference type="AlphaFoldDB" id="A0A8E1VXN9"/>
<keyword evidence="2" id="KW-0378">Hydrolase</keyword>
<accession>A0A8E1VXN9</accession>
<feature type="signal peptide" evidence="5">
    <location>
        <begin position="1"/>
        <end position="42"/>
    </location>
</feature>
<feature type="chain" id="PRO_5034928248" evidence="5">
    <location>
        <begin position="43"/>
        <end position="440"/>
    </location>
</feature>
<feature type="domain" description="Peptidase S53" evidence="6">
    <location>
        <begin position="79"/>
        <end position="438"/>
    </location>
</feature>
<dbReference type="Gene3D" id="3.40.50.200">
    <property type="entry name" value="Peptidase S8/S53 domain"/>
    <property type="match status" value="1"/>
</dbReference>
<dbReference type="PANTHER" id="PTHR14218">
    <property type="entry name" value="PROTEASE S8 TRIPEPTIDYL PEPTIDASE I CLN2"/>
    <property type="match status" value="1"/>
</dbReference>
<evidence type="ECO:0000256" key="5">
    <source>
        <dbReference type="SAM" id="SignalP"/>
    </source>
</evidence>
<comment type="caution">
    <text evidence="4">Lacks conserved residue(s) required for the propagation of feature annotation.</text>
</comment>
<evidence type="ECO:0000256" key="2">
    <source>
        <dbReference type="ARBA" id="ARBA00022801"/>
    </source>
</evidence>
<organism evidence="7 8">
    <name type="scientific">Amycolatopsis echigonensis</name>
    <dbReference type="NCBI Taxonomy" id="2576905"/>
    <lineage>
        <taxon>Bacteria</taxon>
        <taxon>Bacillati</taxon>
        <taxon>Actinomycetota</taxon>
        <taxon>Actinomycetes</taxon>
        <taxon>Pseudonocardiales</taxon>
        <taxon>Pseudonocardiaceae</taxon>
        <taxon>Amycolatopsis</taxon>
    </lineage>
</organism>
<keyword evidence="1" id="KW-0645">Protease</keyword>
<dbReference type="GO" id="GO:0004252">
    <property type="term" value="F:serine-type endopeptidase activity"/>
    <property type="evidence" value="ECO:0007669"/>
    <property type="project" value="InterPro"/>
</dbReference>
<dbReference type="InterPro" id="IPR030400">
    <property type="entry name" value="Sedolisin_dom"/>
</dbReference>
<dbReference type="EMBL" id="JACJHR010000015">
    <property type="protein sequence ID" value="MBB2500074.1"/>
    <property type="molecule type" value="Genomic_DNA"/>
</dbReference>
<dbReference type="PROSITE" id="PS00138">
    <property type="entry name" value="SUBTILASE_SER"/>
    <property type="match status" value="1"/>
</dbReference>
<dbReference type="CDD" id="cd04056">
    <property type="entry name" value="Peptidases_S53"/>
    <property type="match status" value="1"/>
</dbReference>
<gene>
    <name evidence="7" type="ORF">H5411_13180</name>
</gene>
<evidence type="ECO:0000259" key="6">
    <source>
        <dbReference type="PROSITE" id="PS51695"/>
    </source>
</evidence>
<evidence type="ECO:0000256" key="1">
    <source>
        <dbReference type="ARBA" id="ARBA00022670"/>
    </source>
</evidence>
<comment type="similarity">
    <text evidence="4">Belongs to the peptidase S8 family.</text>
</comment>
<name>A0A8E1VXN9_9PSEU</name>
<reference evidence="7 8" key="1">
    <citation type="submission" date="2020-08" db="EMBL/GenBank/DDBJ databases">
        <title>Amycolatopsis echigonensis JCM 21831.</title>
        <authorList>
            <person name="Tedsree N."/>
            <person name="Kuncharoen N."/>
            <person name="Likhitwitayawuid K."/>
            <person name="Tanasupawat S."/>
        </authorList>
    </citation>
    <scope>NUCLEOTIDE SEQUENCE [LARGE SCALE GENOMIC DNA]</scope>
    <source>
        <strain evidence="7 8">JCM 21831</strain>
    </source>
</reference>
<dbReference type="InterPro" id="IPR036852">
    <property type="entry name" value="Peptidase_S8/S53_dom_sf"/>
</dbReference>
<dbReference type="Pfam" id="PF00082">
    <property type="entry name" value="Peptidase_S8"/>
    <property type="match status" value="1"/>
</dbReference>
<protein>
    <submittedName>
        <fullName evidence="7">S53 family peptidase</fullName>
    </submittedName>
</protein>
<dbReference type="SUPFAM" id="SSF52743">
    <property type="entry name" value="Subtilisin-like"/>
    <property type="match status" value="1"/>
</dbReference>
<evidence type="ECO:0000313" key="7">
    <source>
        <dbReference type="EMBL" id="MBB2500074.1"/>
    </source>
</evidence>
<dbReference type="GO" id="GO:0006508">
    <property type="term" value="P:proteolysis"/>
    <property type="evidence" value="ECO:0007669"/>
    <property type="project" value="UniProtKB-KW"/>
</dbReference>
<sequence length="440" mass="45670">MCRWEKSMTFRVKSAVRGFGRPMTLLAGVALAATVVAAPASAAPAPPQPSRHHFSAAAQSFVGATTVPERVARLNAAMAKLPKEAGAYNATKLWNQGITGAGSTVATLVSFGDDKVKQVLDEYSRQHGLPPANVEVLQPSGAVPACTDPGVDTATCQSWGGETDLDVTMMHAMAPAAKIVVAATPVAETQGFAGLPEMMHAVDYLTEHRIADVVSMSFGTTEENFPSFESIKTLDPALERASRAGVTLVASSGDDGPSGSYLQGPGKYPYRVASWPASDPNVTALGGTQLHLDANGNRTQPDDLVNVADNGFSEGAGLSKAYARPSWQNRVKNITGSTMRAYPDISMEGVQGTSQSAPLFAGVLALAVQANHGRLGQINPALYSKLGPKGTAAGIVDVAKGDNSQYGVEGFKAGPGYDIASGWGTVDASVFVPALVKAVR</sequence>
<proteinExistence type="inferred from homology"/>
<dbReference type="InterPro" id="IPR000209">
    <property type="entry name" value="Peptidase_S8/S53_dom"/>
</dbReference>
<dbReference type="Proteomes" id="UP000550260">
    <property type="component" value="Unassembled WGS sequence"/>
</dbReference>
<dbReference type="PROSITE" id="PS51892">
    <property type="entry name" value="SUBTILASE"/>
    <property type="match status" value="1"/>
</dbReference>
<dbReference type="PROSITE" id="PS51695">
    <property type="entry name" value="SEDOLISIN"/>
    <property type="match status" value="1"/>
</dbReference>
<evidence type="ECO:0000256" key="3">
    <source>
        <dbReference type="ARBA" id="ARBA00022825"/>
    </source>
</evidence>